<proteinExistence type="predicted"/>
<sequence length="133" mass="14753">MPTFSSRGHAYPRQAPVIPANRGGLSTGLEDQPQIQGRTRRPHSTQQSHPRGDDLLQRKDTKQVPEGKRCPEESSPQSRGRTGPGVREGWTPNGSRKLWVLIVAKVLKTHPCLCSERQQSKNHSDQVGKIGCE</sequence>
<dbReference type="AlphaFoldDB" id="A0A7J7TA61"/>
<dbReference type="EMBL" id="JACAGB010000030">
    <property type="protein sequence ID" value="KAF6297596.1"/>
    <property type="molecule type" value="Genomic_DNA"/>
</dbReference>
<feature type="compositionally biased region" description="Basic and acidic residues" evidence="1">
    <location>
        <begin position="50"/>
        <end position="72"/>
    </location>
</feature>
<keyword evidence="3" id="KW-1185">Reference proteome</keyword>
<evidence type="ECO:0000313" key="2">
    <source>
        <dbReference type="EMBL" id="KAF6297596.1"/>
    </source>
</evidence>
<name>A0A7J7TA61_PIPKU</name>
<feature type="region of interest" description="Disordered" evidence="1">
    <location>
        <begin position="1"/>
        <end position="94"/>
    </location>
</feature>
<reference evidence="2 3" key="1">
    <citation type="journal article" date="2020" name="Nature">
        <title>Six reference-quality genomes reveal evolution of bat adaptations.</title>
        <authorList>
            <person name="Jebb D."/>
            <person name="Huang Z."/>
            <person name="Pippel M."/>
            <person name="Hughes G.M."/>
            <person name="Lavrichenko K."/>
            <person name="Devanna P."/>
            <person name="Winkler S."/>
            <person name="Jermiin L.S."/>
            <person name="Skirmuntt E.C."/>
            <person name="Katzourakis A."/>
            <person name="Burkitt-Gray L."/>
            <person name="Ray D.A."/>
            <person name="Sullivan K.A.M."/>
            <person name="Roscito J.G."/>
            <person name="Kirilenko B.M."/>
            <person name="Davalos L.M."/>
            <person name="Corthals A.P."/>
            <person name="Power M.L."/>
            <person name="Jones G."/>
            <person name="Ransome R.D."/>
            <person name="Dechmann D.K.N."/>
            <person name="Locatelli A.G."/>
            <person name="Puechmaille S.J."/>
            <person name="Fedrigo O."/>
            <person name="Jarvis E.D."/>
            <person name="Hiller M."/>
            <person name="Vernes S.C."/>
            <person name="Myers E.W."/>
            <person name="Teeling E.C."/>
        </authorList>
    </citation>
    <scope>NUCLEOTIDE SEQUENCE [LARGE SCALE GENOMIC DNA]</scope>
    <source>
        <strain evidence="2">MPipKuh1</strain>
        <tissue evidence="2">Flight muscle</tissue>
    </source>
</reference>
<accession>A0A7J7TA61</accession>
<comment type="caution">
    <text evidence="2">The sequence shown here is derived from an EMBL/GenBank/DDBJ whole genome shotgun (WGS) entry which is preliminary data.</text>
</comment>
<evidence type="ECO:0000256" key="1">
    <source>
        <dbReference type="SAM" id="MobiDB-lite"/>
    </source>
</evidence>
<evidence type="ECO:0000313" key="3">
    <source>
        <dbReference type="Proteomes" id="UP000558488"/>
    </source>
</evidence>
<protein>
    <submittedName>
        <fullName evidence="2">Uncharacterized protein</fullName>
    </submittedName>
</protein>
<dbReference type="Proteomes" id="UP000558488">
    <property type="component" value="Unassembled WGS sequence"/>
</dbReference>
<gene>
    <name evidence="2" type="ORF">mPipKuh1_009681</name>
</gene>
<organism evidence="2 3">
    <name type="scientific">Pipistrellus kuhlii</name>
    <name type="common">Kuhl's pipistrelle</name>
    <dbReference type="NCBI Taxonomy" id="59472"/>
    <lineage>
        <taxon>Eukaryota</taxon>
        <taxon>Metazoa</taxon>
        <taxon>Chordata</taxon>
        <taxon>Craniata</taxon>
        <taxon>Vertebrata</taxon>
        <taxon>Euteleostomi</taxon>
        <taxon>Mammalia</taxon>
        <taxon>Eutheria</taxon>
        <taxon>Laurasiatheria</taxon>
        <taxon>Chiroptera</taxon>
        <taxon>Yangochiroptera</taxon>
        <taxon>Vespertilionidae</taxon>
        <taxon>Pipistrellus</taxon>
    </lineage>
</organism>